<organism evidence="1 2">
    <name type="scientific">Candidatus Methanofastidiosum methylothiophilum</name>
    <dbReference type="NCBI Taxonomy" id="1705564"/>
    <lineage>
        <taxon>Archaea</taxon>
        <taxon>Methanobacteriati</taxon>
        <taxon>Methanobacteriota</taxon>
        <taxon>Stenosarchaea group</taxon>
        <taxon>Candidatus Methanofastidiosia</taxon>
        <taxon>Candidatus Methanofastidiosales</taxon>
        <taxon>Candidatus Methanofastidiosaceae</taxon>
        <taxon>Candidatus Methanofastidiosum</taxon>
    </lineage>
</organism>
<reference evidence="1 2" key="1">
    <citation type="journal article" date="2016" name="ISME J.">
        <title>Chasing the elusive Euryarchaeota class WSA2: genomes reveal a uniquely fastidious methyl-reducing methanogen.</title>
        <authorList>
            <person name="Nobu M.K."/>
            <person name="Narihiro T."/>
            <person name="Kuroda K."/>
            <person name="Mei R."/>
            <person name="Liu W.T."/>
        </authorList>
    </citation>
    <scope>NUCLEOTIDE SEQUENCE [LARGE SCALE GENOMIC DNA]</scope>
    <source>
        <strain evidence="1">U1lsi0528_Bin055</strain>
    </source>
</reference>
<gene>
    <name evidence="1" type="ORF">AMQ22_00083</name>
</gene>
<protein>
    <submittedName>
        <fullName evidence="1">Uncharacterized protein</fullName>
    </submittedName>
</protein>
<evidence type="ECO:0000313" key="2">
    <source>
        <dbReference type="Proteomes" id="UP000075398"/>
    </source>
</evidence>
<proteinExistence type="predicted"/>
<sequence>MFAYCVCGYETDDYSTLKEILEQIKKDGGKCSERGKYKGKLAGCKCPKCHRRALQTD</sequence>
<evidence type="ECO:0000313" key="1">
    <source>
        <dbReference type="EMBL" id="KYC53883.1"/>
    </source>
</evidence>
<dbReference type="AlphaFoldDB" id="A0A150J9E1"/>
<name>A0A150J9E1_9EURY</name>
<dbReference type="EMBL" id="LNGC01000001">
    <property type="protein sequence ID" value="KYC53883.1"/>
    <property type="molecule type" value="Genomic_DNA"/>
</dbReference>
<dbReference type="Proteomes" id="UP000075398">
    <property type="component" value="Unassembled WGS sequence"/>
</dbReference>
<comment type="caution">
    <text evidence="1">The sequence shown here is derived from an EMBL/GenBank/DDBJ whole genome shotgun (WGS) entry which is preliminary data.</text>
</comment>
<accession>A0A150J9E1</accession>